<keyword evidence="1" id="KW-1133">Transmembrane helix</keyword>
<feature type="transmembrane region" description="Helical" evidence="1">
    <location>
        <begin position="20"/>
        <end position="47"/>
    </location>
</feature>
<organism evidence="2">
    <name type="scientific">Rhizophagus irregularis (strain DAOM 181602 / DAOM 197198 / MUCL 43194)</name>
    <name type="common">Arbuscular mycorrhizal fungus</name>
    <name type="synonym">Glomus intraradices</name>
    <dbReference type="NCBI Taxonomy" id="747089"/>
    <lineage>
        <taxon>Eukaryota</taxon>
        <taxon>Fungi</taxon>
        <taxon>Fungi incertae sedis</taxon>
        <taxon>Mucoromycota</taxon>
        <taxon>Glomeromycotina</taxon>
        <taxon>Glomeromycetes</taxon>
        <taxon>Glomerales</taxon>
        <taxon>Glomeraceae</taxon>
        <taxon>Rhizophagus</taxon>
    </lineage>
</organism>
<name>U9SX04_RHIID</name>
<reference evidence="2" key="1">
    <citation type="submission" date="2013-07" db="EMBL/GenBank/DDBJ databases">
        <title>The genome of an arbuscular mycorrhizal fungus provides insights into the evolution of the oldest plant symbiosis.</title>
        <authorList>
            <consortium name="DOE Joint Genome Institute"/>
            <person name="Tisserant E."/>
            <person name="Malbreil M."/>
            <person name="Kuo A."/>
            <person name="Kohler A."/>
            <person name="Symeonidi A."/>
            <person name="Balestrini R."/>
            <person name="Charron P."/>
            <person name="Duensing N."/>
            <person name="Frei-dit-Frey N."/>
            <person name="Gianinazzi-Pearson V."/>
            <person name="Gilbert B."/>
            <person name="Handa Y."/>
            <person name="Hijri M."/>
            <person name="Kaul R."/>
            <person name="Kawaguchi M."/>
            <person name="Krajinski F."/>
            <person name="Lammers P."/>
            <person name="Lapierre D."/>
            <person name="Masclaux F.G."/>
            <person name="Murat C."/>
            <person name="Morin E."/>
            <person name="Ndikumana S."/>
            <person name="Pagni M."/>
            <person name="Petitpierre D."/>
            <person name="Requena N."/>
            <person name="Rosikiewicz P."/>
            <person name="Riley R."/>
            <person name="Saito K."/>
            <person name="San Clemente H."/>
            <person name="Shapiro H."/>
            <person name="van Tuinen D."/>
            <person name="Becard G."/>
            <person name="Bonfante P."/>
            <person name="Paszkowski U."/>
            <person name="Shachar-Hill Y."/>
            <person name="Young J.P."/>
            <person name="Sanders I.R."/>
            <person name="Henrissat B."/>
            <person name="Rensing S.A."/>
            <person name="Grigoriev I.V."/>
            <person name="Corradi N."/>
            <person name="Roux C."/>
            <person name="Martin F."/>
        </authorList>
    </citation>
    <scope>NUCLEOTIDE SEQUENCE</scope>
    <source>
        <strain evidence="2">DAOM 197198</strain>
    </source>
</reference>
<proteinExistence type="predicted"/>
<dbReference type="AlphaFoldDB" id="U9SX04"/>
<feature type="non-terminal residue" evidence="2">
    <location>
        <position position="1"/>
    </location>
</feature>
<evidence type="ECO:0000313" key="2">
    <source>
        <dbReference type="EMBL" id="ERZ98557.1"/>
    </source>
</evidence>
<protein>
    <submittedName>
        <fullName evidence="2">Uncharacterized protein</fullName>
    </submittedName>
</protein>
<keyword evidence="1" id="KW-0812">Transmembrane</keyword>
<gene>
    <name evidence="2" type="ORF">GLOINDRAFT_10413</name>
</gene>
<keyword evidence="1" id="KW-0472">Membrane</keyword>
<sequence length="50" mass="5460">VSPSDTWALLGVTSSDTWSLLVSASGYLVFVLFSDSWVLLGFGFWIIDFG</sequence>
<dbReference type="EMBL" id="KI298663">
    <property type="protein sequence ID" value="ERZ98557.1"/>
    <property type="molecule type" value="Genomic_DNA"/>
</dbReference>
<evidence type="ECO:0000256" key="1">
    <source>
        <dbReference type="SAM" id="Phobius"/>
    </source>
</evidence>
<accession>U9SX04</accession>
<dbReference type="HOGENOM" id="CLU_3129971_0_0_1"/>